<dbReference type="OrthoDB" id="880022at2"/>
<gene>
    <name evidence="1" type="ORF">PMEL1_00283</name>
</gene>
<reference evidence="1 2" key="1">
    <citation type="submission" date="2017-05" db="EMBL/GenBank/DDBJ databases">
        <title>whole genome sequence of Prevotella melaninogenica GAI 07411.</title>
        <authorList>
            <person name="Kondo Y."/>
            <person name="Hoshino T."/>
        </authorList>
    </citation>
    <scope>NUCLEOTIDE SEQUENCE [LARGE SCALE GENOMIC DNA]</scope>
    <source>
        <strain evidence="1 2">GAI 07411</strain>
    </source>
</reference>
<protein>
    <submittedName>
        <fullName evidence="1">Uncharacterized protein</fullName>
    </submittedName>
</protein>
<accession>A0A250KFN2</accession>
<dbReference type="EMBL" id="AP018049">
    <property type="protein sequence ID" value="BBA28386.1"/>
    <property type="molecule type" value="Genomic_DNA"/>
</dbReference>
<dbReference type="AlphaFoldDB" id="A0A250KFN2"/>
<sequence length="414" mass="49296">MLKKNIILIFITTATLQVSYAESDNCLKYDYSRILMNNNILGYIGNGQRLYIHFDTIYKDKVKAEIYHVIGKSRVKNNITCFTGNIHISKFKQLDAEYYPINRYKIIAKYEFKEDSTQYDTGVFSGRLESDFFIYKDSVYMDEIYSGVDGYYNNQYEGVWKSYKTNNIQKANFGIGRIPNDNGLDVGSSEFMVEPSKQHLGWDSYMNVMTLNNKNYQRATAEEQREWWKINKEKLVTWQISTKKENNFANIYINHKYLQSVQLTKAQIYTIEQDDYNFDGQRDICFYPQQESKPIIYLWSTKQGKYIKAKSDSINSYPIIVPNLKFLVTQQSDDNQNCYTWKMYQYIDNEFILYSKLIWNYTKSIYILEETFKSDSTIHSIKQNPTYEQLNEQWQKYCFYNHLDDLYNKNGGYK</sequence>
<evidence type="ECO:0000313" key="1">
    <source>
        <dbReference type="EMBL" id="BBA28386.1"/>
    </source>
</evidence>
<organism evidence="1 2">
    <name type="scientific">Prevotella melaninogenica</name>
    <dbReference type="NCBI Taxonomy" id="28132"/>
    <lineage>
        <taxon>Bacteria</taxon>
        <taxon>Pseudomonadati</taxon>
        <taxon>Bacteroidota</taxon>
        <taxon>Bacteroidia</taxon>
        <taxon>Bacteroidales</taxon>
        <taxon>Prevotellaceae</taxon>
        <taxon>Prevotella</taxon>
    </lineage>
</organism>
<dbReference type="NCBIfam" id="NF047539">
    <property type="entry name" value="XAC2610_fam"/>
    <property type="match status" value="1"/>
</dbReference>
<dbReference type="Proteomes" id="UP000267517">
    <property type="component" value="Chromosome I"/>
</dbReference>
<name>A0A250KFN2_9BACT</name>
<dbReference type="InterPro" id="IPR058087">
    <property type="entry name" value="XAC2610_dom"/>
</dbReference>
<evidence type="ECO:0000313" key="2">
    <source>
        <dbReference type="Proteomes" id="UP000267517"/>
    </source>
</evidence>
<proteinExistence type="predicted"/>